<feature type="region of interest" description="Disordered" evidence="1">
    <location>
        <begin position="167"/>
        <end position="188"/>
    </location>
</feature>
<keyword evidence="2" id="KW-0732">Signal</keyword>
<name>A0ABU5E9T6_9PROT</name>
<dbReference type="InterPro" id="IPR011042">
    <property type="entry name" value="6-blade_b-propeller_TolB-like"/>
</dbReference>
<organism evidence="4 5">
    <name type="scientific">Dongia soli</name>
    <dbReference type="NCBI Taxonomy" id="600628"/>
    <lineage>
        <taxon>Bacteria</taxon>
        <taxon>Pseudomonadati</taxon>
        <taxon>Pseudomonadota</taxon>
        <taxon>Alphaproteobacteria</taxon>
        <taxon>Rhodospirillales</taxon>
        <taxon>Dongiaceae</taxon>
        <taxon>Dongia</taxon>
    </lineage>
</organism>
<evidence type="ECO:0000313" key="5">
    <source>
        <dbReference type="Proteomes" id="UP001279642"/>
    </source>
</evidence>
<evidence type="ECO:0000259" key="3">
    <source>
        <dbReference type="Pfam" id="PF22807"/>
    </source>
</evidence>
<dbReference type="PANTHER" id="PTHR33546:SF1">
    <property type="entry name" value="LARGE, MULTIFUNCTIONAL SECRETED PROTEIN"/>
    <property type="match status" value="1"/>
</dbReference>
<dbReference type="SUPFAM" id="SSF50952">
    <property type="entry name" value="Soluble quinoprotein glucose dehydrogenase"/>
    <property type="match status" value="1"/>
</dbReference>
<keyword evidence="5" id="KW-1185">Reference proteome</keyword>
<proteinExistence type="predicted"/>
<accession>A0ABU5E9T6</accession>
<dbReference type="Pfam" id="PF22807">
    <property type="entry name" value="TrAA12"/>
    <property type="match status" value="2"/>
</dbReference>
<protein>
    <submittedName>
        <fullName evidence="4">Sorbosone dehydrogenase family protein</fullName>
    </submittedName>
</protein>
<evidence type="ECO:0000256" key="2">
    <source>
        <dbReference type="SAM" id="SignalP"/>
    </source>
</evidence>
<feature type="domain" description="Pyrroloquinoline quinone-dependent pyranose dehydrogenase beta-propeller" evidence="3">
    <location>
        <begin position="73"/>
        <end position="260"/>
    </location>
</feature>
<reference evidence="4 5" key="1">
    <citation type="journal article" date="2016" name="Antonie Van Leeuwenhoek">
        <title>Dongia soli sp. nov., isolated from soil from Dokdo, Korea.</title>
        <authorList>
            <person name="Kim D.U."/>
            <person name="Lee H."/>
            <person name="Kim H."/>
            <person name="Kim S.G."/>
            <person name="Ka J.O."/>
        </authorList>
    </citation>
    <scope>NUCLEOTIDE SEQUENCE [LARGE SCALE GENOMIC DNA]</scope>
    <source>
        <strain evidence="4 5">D78</strain>
    </source>
</reference>
<evidence type="ECO:0000313" key="4">
    <source>
        <dbReference type="EMBL" id="MDY0883004.1"/>
    </source>
</evidence>
<dbReference type="Proteomes" id="UP001279642">
    <property type="component" value="Unassembled WGS sequence"/>
</dbReference>
<feature type="region of interest" description="Disordered" evidence="1">
    <location>
        <begin position="39"/>
        <end position="66"/>
    </location>
</feature>
<sequence length="416" mass="45232">MPQRLIRLMRRFCMVFAAMSIAVPVLAASLPDAQAPGTQVSIDPAKLPPPYATDSPGNSPEEIELPASPPFRVPTGFVVNAFATGLQHARWMTVAPNGDVFLAEPRAGRVTLLRDADGDGKAELVRPFASGFRRPHGLAIQGNFLYVADTEAVWRLPWKAGQIKAEGEKERVTPKGAIGSGSGHSSRNITFNRDGSRFYVAIGSEGNIDREPSPRATVQSFAADGSDQKTYASGLRNPVGISLYPGTDDVYVVVNERDGLGDDLVPDYLTKLKPGGFYGWPDAYIGQHKQPDFDSRPDQVAKSIVPDLLFQSHSAPLGLAFYEGKQFPERYRGGAFVALHGSWNRNEPTGYKVVFVPFKDGKTEGFYETFLSGFWQQGQSTAEVWGRPVGIVVAADGSLLIADDVANAIWRVSYPK</sequence>
<feature type="signal peptide" evidence="2">
    <location>
        <begin position="1"/>
        <end position="27"/>
    </location>
</feature>
<evidence type="ECO:0000256" key="1">
    <source>
        <dbReference type="SAM" id="MobiDB-lite"/>
    </source>
</evidence>
<comment type="caution">
    <text evidence="4">The sequence shown here is derived from an EMBL/GenBank/DDBJ whole genome shotgun (WGS) entry which is preliminary data.</text>
</comment>
<gene>
    <name evidence="4" type="ORF">SMD27_09120</name>
</gene>
<feature type="chain" id="PRO_5045057396" evidence="2">
    <location>
        <begin position="28"/>
        <end position="416"/>
    </location>
</feature>
<dbReference type="Gene3D" id="2.120.10.30">
    <property type="entry name" value="TolB, C-terminal domain"/>
    <property type="match status" value="1"/>
</dbReference>
<dbReference type="EMBL" id="JAXCLW010000002">
    <property type="protein sequence ID" value="MDY0883004.1"/>
    <property type="molecule type" value="Genomic_DNA"/>
</dbReference>
<dbReference type="InterPro" id="IPR054539">
    <property type="entry name" value="Beta-prop_PDH"/>
</dbReference>
<feature type="domain" description="Pyrroloquinoline quinone-dependent pyranose dehydrogenase beta-propeller" evidence="3">
    <location>
        <begin position="303"/>
        <end position="412"/>
    </location>
</feature>
<dbReference type="InterPro" id="IPR011041">
    <property type="entry name" value="Quinoprot_gluc/sorb_DH_b-prop"/>
</dbReference>
<dbReference type="RefSeq" id="WP_320508060.1">
    <property type="nucleotide sequence ID" value="NZ_JAXCLW010000002.1"/>
</dbReference>
<dbReference type="PANTHER" id="PTHR33546">
    <property type="entry name" value="LARGE, MULTIFUNCTIONAL SECRETED PROTEIN-RELATED"/>
    <property type="match status" value="1"/>
</dbReference>